<organism evidence="1 2">
    <name type="scientific">Obba rivulosa</name>
    <dbReference type="NCBI Taxonomy" id="1052685"/>
    <lineage>
        <taxon>Eukaryota</taxon>
        <taxon>Fungi</taxon>
        <taxon>Dikarya</taxon>
        <taxon>Basidiomycota</taxon>
        <taxon>Agaricomycotina</taxon>
        <taxon>Agaricomycetes</taxon>
        <taxon>Polyporales</taxon>
        <taxon>Gelatoporiaceae</taxon>
        <taxon>Obba</taxon>
    </lineage>
</organism>
<gene>
    <name evidence="1" type="ORF">OBBRIDRAFT_832829</name>
</gene>
<name>A0A8E2DM24_9APHY</name>
<proteinExistence type="predicted"/>
<accession>A0A8E2DM24</accession>
<sequence length="396" mass="44167">MSTPETVYVNQLFPLKHGLPVWNPDPDVEGEVRIGDVGYMHRGTFCRVFNAMSDPTDPDNAECRLPQDFVKLDIPDKLKFYNPRAIHAGAVCSKSVQALKLSGELKAGDVLQGDFSITCMAEQGAALLLDDDAERKEIKPNRRMPKYMADHIQRWLDLINEIGLDIAAEDIYFVRGFVKSRTWATMTFQNASHETSGSVKFDYGPVGISLLGSWNNESSIPPLTRSGPLRPQANSSAFAITDGSSNTEISAPNGWPRDQCIFLNYYKVKMRRFFGPKVIKAAAGPSNLPSEETKRESRQAMSIMRDDESMVGDIVEEGDSSKFHDPVDYILDYILECAPEADLAVASDADISILCEDSAFSNDVAQLLRDRTPYIKLEANSELEHRSRRPVENAYL</sequence>
<dbReference type="AlphaFoldDB" id="A0A8E2DM24"/>
<evidence type="ECO:0000313" key="1">
    <source>
        <dbReference type="EMBL" id="OCH93175.1"/>
    </source>
</evidence>
<evidence type="ECO:0000313" key="2">
    <source>
        <dbReference type="Proteomes" id="UP000250043"/>
    </source>
</evidence>
<dbReference type="OrthoDB" id="3222453at2759"/>
<protein>
    <submittedName>
        <fullName evidence="1">Uncharacterized protein</fullName>
    </submittedName>
</protein>
<dbReference type="EMBL" id="KV722358">
    <property type="protein sequence ID" value="OCH93175.1"/>
    <property type="molecule type" value="Genomic_DNA"/>
</dbReference>
<dbReference type="Proteomes" id="UP000250043">
    <property type="component" value="Unassembled WGS sequence"/>
</dbReference>
<reference evidence="1 2" key="1">
    <citation type="submission" date="2016-07" db="EMBL/GenBank/DDBJ databases">
        <title>Draft genome of the white-rot fungus Obba rivulosa 3A-2.</title>
        <authorList>
            <consortium name="DOE Joint Genome Institute"/>
            <person name="Miettinen O."/>
            <person name="Riley R."/>
            <person name="Acob R."/>
            <person name="Barry K."/>
            <person name="Cullen D."/>
            <person name="De Vries R."/>
            <person name="Hainaut M."/>
            <person name="Hatakka A."/>
            <person name="Henrissat B."/>
            <person name="Hilden K."/>
            <person name="Kuo R."/>
            <person name="Labutti K."/>
            <person name="Lipzen A."/>
            <person name="Makela M.R."/>
            <person name="Sandor L."/>
            <person name="Spatafora J.W."/>
            <person name="Grigoriev I.V."/>
            <person name="Hibbett D.S."/>
        </authorList>
    </citation>
    <scope>NUCLEOTIDE SEQUENCE [LARGE SCALE GENOMIC DNA]</scope>
    <source>
        <strain evidence="1 2">3A-2</strain>
    </source>
</reference>
<keyword evidence="2" id="KW-1185">Reference proteome</keyword>